<dbReference type="Pfam" id="PF19419">
    <property type="entry name" value="DUF5983"/>
    <property type="match status" value="1"/>
</dbReference>
<dbReference type="RefSeq" id="WP_255042264.1">
    <property type="nucleotide sequence ID" value="NZ_JANEYT010000018.1"/>
</dbReference>
<evidence type="ECO:0000313" key="3">
    <source>
        <dbReference type="Proteomes" id="UP001524460"/>
    </source>
</evidence>
<evidence type="ECO:0000259" key="1">
    <source>
        <dbReference type="Pfam" id="PF19419"/>
    </source>
</evidence>
<reference evidence="2 3" key="1">
    <citation type="submission" date="2022-07" db="EMBL/GenBank/DDBJ databases">
        <title>Photobacterium pectinilyticum sp. nov., a marine bacterium isolated from surface seawater of Qingdao offshore.</title>
        <authorList>
            <person name="Wang X."/>
        </authorList>
    </citation>
    <scope>NUCLEOTIDE SEQUENCE [LARGE SCALE GENOMIC DNA]</scope>
    <source>
        <strain evidence="2 3">ZSDE20</strain>
    </source>
</reference>
<dbReference type="InterPro" id="IPR046025">
    <property type="entry name" value="DUF5983"/>
</dbReference>
<keyword evidence="3" id="KW-1185">Reference proteome</keyword>
<sequence>MFFQETYTTVVISTSHISEEDSKQLGIIADEECSLVAGRDTGFFVKLYQEPEDNFREVFSDSLNDLLTEAARQGFRCIEFDRDADNLAGAKTFQW</sequence>
<dbReference type="Proteomes" id="UP001524460">
    <property type="component" value="Unassembled WGS sequence"/>
</dbReference>
<evidence type="ECO:0000313" key="2">
    <source>
        <dbReference type="EMBL" id="MCQ1058385.1"/>
    </source>
</evidence>
<organism evidence="2 3">
    <name type="scientific">Photobacterium pectinilyticum</name>
    <dbReference type="NCBI Taxonomy" id="2906793"/>
    <lineage>
        <taxon>Bacteria</taxon>
        <taxon>Pseudomonadati</taxon>
        <taxon>Pseudomonadota</taxon>
        <taxon>Gammaproteobacteria</taxon>
        <taxon>Vibrionales</taxon>
        <taxon>Vibrionaceae</taxon>
        <taxon>Photobacterium</taxon>
    </lineage>
</organism>
<proteinExistence type="predicted"/>
<gene>
    <name evidence="2" type="ORF">NHN17_09975</name>
</gene>
<feature type="domain" description="DUF5983" evidence="1">
    <location>
        <begin position="10"/>
        <end position="95"/>
    </location>
</feature>
<protein>
    <recommendedName>
        <fullName evidence="1">DUF5983 domain-containing protein</fullName>
    </recommendedName>
</protein>
<dbReference type="EMBL" id="JANEYT010000018">
    <property type="protein sequence ID" value="MCQ1058385.1"/>
    <property type="molecule type" value="Genomic_DNA"/>
</dbReference>
<accession>A0ABT1N0W9</accession>
<name>A0ABT1N0W9_9GAMM</name>
<comment type="caution">
    <text evidence="2">The sequence shown here is derived from an EMBL/GenBank/DDBJ whole genome shotgun (WGS) entry which is preliminary data.</text>
</comment>